<dbReference type="SUPFAM" id="SSF53901">
    <property type="entry name" value="Thiolase-like"/>
    <property type="match status" value="2"/>
</dbReference>
<keyword evidence="10 14" id="KW-0012">Acyltransferase</keyword>
<reference evidence="18 19" key="1">
    <citation type="submission" date="2019-03" db="EMBL/GenBank/DDBJ databases">
        <title>Genomic Encyclopedia of Type Strains, Phase IV (KMG-IV): sequencing the most valuable type-strain genomes for metagenomic binning, comparative biology and taxonomic classification.</title>
        <authorList>
            <person name="Goeker M."/>
        </authorList>
    </citation>
    <scope>NUCLEOTIDE SEQUENCE [LARGE SCALE GENOMIC DNA]</scope>
    <source>
        <strain evidence="18 19">DSM 45707</strain>
    </source>
</reference>
<dbReference type="InterPro" id="IPR014030">
    <property type="entry name" value="Ketoacyl_synth_N"/>
</dbReference>
<comment type="catalytic activity">
    <reaction evidence="13 14">
        <text>a fatty acyl-[ACP] + malonyl-[ACP] + H(+) = a 3-oxoacyl-[ACP] + holo-[ACP] + CO2</text>
        <dbReference type="Rhea" id="RHEA:22836"/>
        <dbReference type="Rhea" id="RHEA-COMP:9623"/>
        <dbReference type="Rhea" id="RHEA-COMP:9685"/>
        <dbReference type="Rhea" id="RHEA-COMP:9916"/>
        <dbReference type="Rhea" id="RHEA-COMP:14125"/>
        <dbReference type="ChEBI" id="CHEBI:15378"/>
        <dbReference type="ChEBI" id="CHEBI:16526"/>
        <dbReference type="ChEBI" id="CHEBI:64479"/>
        <dbReference type="ChEBI" id="CHEBI:78449"/>
        <dbReference type="ChEBI" id="CHEBI:78776"/>
        <dbReference type="ChEBI" id="CHEBI:138651"/>
    </reaction>
</comment>
<dbReference type="Gene3D" id="3.40.47.10">
    <property type="match status" value="1"/>
</dbReference>
<dbReference type="UniPathway" id="UPA00094"/>
<dbReference type="InterPro" id="IPR018201">
    <property type="entry name" value="Ketoacyl_synth_AS"/>
</dbReference>
<evidence type="ECO:0000256" key="12">
    <source>
        <dbReference type="ARBA" id="ARBA00047318"/>
    </source>
</evidence>
<comment type="catalytic activity">
    <reaction evidence="12 14">
        <text>(9Z)-hexadecenoyl-[ACP] + malonyl-[ACP] + H(+) = 3-oxo-(11Z)-octadecenoyl-[ACP] + holo-[ACP] + CO2</text>
        <dbReference type="Rhea" id="RHEA:55040"/>
        <dbReference type="Rhea" id="RHEA-COMP:9623"/>
        <dbReference type="Rhea" id="RHEA-COMP:9685"/>
        <dbReference type="Rhea" id="RHEA-COMP:10800"/>
        <dbReference type="Rhea" id="RHEA-COMP:14074"/>
        <dbReference type="ChEBI" id="CHEBI:15378"/>
        <dbReference type="ChEBI" id="CHEBI:16526"/>
        <dbReference type="ChEBI" id="CHEBI:64479"/>
        <dbReference type="ChEBI" id="CHEBI:78449"/>
        <dbReference type="ChEBI" id="CHEBI:83989"/>
        <dbReference type="ChEBI" id="CHEBI:138538"/>
        <dbReference type="EC" id="2.3.1.179"/>
    </reaction>
</comment>
<comment type="caution">
    <text evidence="18">The sequence shown here is derived from an EMBL/GenBank/DDBJ whole genome shotgun (WGS) entry which is preliminary data.</text>
</comment>
<dbReference type="Proteomes" id="UP000294937">
    <property type="component" value="Unassembled WGS sequence"/>
</dbReference>
<dbReference type="PROSITE" id="PS00606">
    <property type="entry name" value="KS3_1"/>
    <property type="match status" value="1"/>
</dbReference>
<feature type="domain" description="Ketosynthase family 3 (KS3)" evidence="17">
    <location>
        <begin position="2"/>
        <end position="410"/>
    </location>
</feature>
<dbReference type="EMBL" id="SMAG01000012">
    <property type="protein sequence ID" value="TCS92393.1"/>
    <property type="molecule type" value="Genomic_DNA"/>
</dbReference>
<evidence type="ECO:0000313" key="19">
    <source>
        <dbReference type="Proteomes" id="UP000294937"/>
    </source>
</evidence>
<dbReference type="PANTHER" id="PTHR11712:SF336">
    <property type="entry name" value="3-OXOACYL-[ACYL-CARRIER-PROTEIN] SYNTHASE, MITOCHONDRIAL"/>
    <property type="match status" value="1"/>
</dbReference>
<evidence type="ECO:0000259" key="17">
    <source>
        <dbReference type="PROSITE" id="PS52004"/>
    </source>
</evidence>
<evidence type="ECO:0000256" key="2">
    <source>
        <dbReference type="ARBA" id="ARBA00008467"/>
    </source>
</evidence>
<dbReference type="InterPro" id="IPR014031">
    <property type="entry name" value="Ketoacyl_synth_C"/>
</dbReference>
<evidence type="ECO:0000256" key="8">
    <source>
        <dbReference type="ARBA" id="ARBA00023098"/>
    </source>
</evidence>
<evidence type="ECO:0000256" key="9">
    <source>
        <dbReference type="ARBA" id="ARBA00023160"/>
    </source>
</evidence>
<dbReference type="InterPro" id="IPR017568">
    <property type="entry name" value="3-oxoacyl-ACP_synth-2"/>
</dbReference>
<dbReference type="GO" id="GO:0006633">
    <property type="term" value="P:fatty acid biosynthetic process"/>
    <property type="evidence" value="ECO:0007669"/>
    <property type="project" value="UniProtKB-UniRule"/>
</dbReference>
<keyword evidence="7" id="KW-0276">Fatty acid metabolism</keyword>
<dbReference type="NCBIfam" id="NF005589">
    <property type="entry name" value="PRK07314.1"/>
    <property type="match status" value="1"/>
</dbReference>
<accession>A0A4R3KZZ5</accession>
<evidence type="ECO:0000256" key="10">
    <source>
        <dbReference type="ARBA" id="ARBA00023315"/>
    </source>
</evidence>
<keyword evidence="9 14" id="KW-0275">Fatty acid biosynthesis</keyword>
<organism evidence="18 19">
    <name type="scientific">Hazenella coriacea</name>
    <dbReference type="NCBI Taxonomy" id="1179467"/>
    <lineage>
        <taxon>Bacteria</taxon>
        <taxon>Bacillati</taxon>
        <taxon>Bacillota</taxon>
        <taxon>Bacilli</taxon>
        <taxon>Bacillales</taxon>
        <taxon>Thermoactinomycetaceae</taxon>
        <taxon>Hazenella</taxon>
    </lineage>
</organism>
<evidence type="ECO:0000256" key="6">
    <source>
        <dbReference type="ARBA" id="ARBA00022679"/>
    </source>
</evidence>
<dbReference type="InterPro" id="IPR000794">
    <property type="entry name" value="Beta-ketoacyl_synthase"/>
</dbReference>
<keyword evidence="8" id="KW-0443">Lipid metabolism</keyword>
<evidence type="ECO:0000256" key="4">
    <source>
        <dbReference type="ARBA" id="ARBA00014657"/>
    </source>
</evidence>
<dbReference type="PIRSF" id="PIRSF000447">
    <property type="entry name" value="KAS_II"/>
    <property type="match status" value="1"/>
</dbReference>
<dbReference type="Pfam" id="PF00109">
    <property type="entry name" value="ketoacyl-synt"/>
    <property type="match status" value="1"/>
</dbReference>
<dbReference type="OrthoDB" id="9808669at2"/>
<name>A0A4R3KZZ5_9BACL</name>
<evidence type="ECO:0000313" key="18">
    <source>
        <dbReference type="EMBL" id="TCS92393.1"/>
    </source>
</evidence>
<keyword evidence="19" id="KW-1185">Reference proteome</keyword>
<dbReference type="GO" id="GO:0004315">
    <property type="term" value="F:3-oxoacyl-[acyl-carrier-protein] synthase activity"/>
    <property type="evidence" value="ECO:0007669"/>
    <property type="project" value="UniProtKB-UniRule"/>
</dbReference>
<evidence type="ECO:0000256" key="7">
    <source>
        <dbReference type="ARBA" id="ARBA00022832"/>
    </source>
</evidence>
<evidence type="ECO:0000256" key="16">
    <source>
        <dbReference type="RuleBase" id="RU003694"/>
    </source>
</evidence>
<dbReference type="GO" id="GO:0005829">
    <property type="term" value="C:cytosol"/>
    <property type="evidence" value="ECO:0007669"/>
    <property type="project" value="TreeGrafter"/>
</dbReference>
<dbReference type="AlphaFoldDB" id="A0A4R3KZZ5"/>
<evidence type="ECO:0000256" key="3">
    <source>
        <dbReference type="ARBA" id="ARBA00012356"/>
    </source>
</evidence>
<dbReference type="FunFam" id="3.40.47.10:FF:000009">
    <property type="entry name" value="3-oxoacyl-[acyl-carrier-protein] synthase 2"/>
    <property type="match status" value="1"/>
</dbReference>
<evidence type="ECO:0000256" key="15">
    <source>
        <dbReference type="PIRSR" id="PIRSR000447-1"/>
    </source>
</evidence>
<dbReference type="SMART" id="SM00825">
    <property type="entry name" value="PKS_KS"/>
    <property type="match status" value="1"/>
</dbReference>
<dbReference type="PROSITE" id="PS52004">
    <property type="entry name" value="KS3_2"/>
    <property type="match status" value="1"/>
</dbReference>
<protein>
    <recommendedName>
        <fullName evidence="4 14">3-oxoacyl-[acyl-carrier-protein] synthase 2</fullName>
        <ecNumber evidence="3 14">2.3.1.179</ecNumber>
    </recommendedName>
</protein>
<comment type="function">
    <text evidence="11 14">Involved in the type II fatty acid elongation cycle. Catalyzes the elongation of a wide range of acyl-ACP by the addition of two carbons from malonyl-ACP to an acyl acceptor. Can efficiently catalyze the conversion of palmitoleoyl-ACP (cis-hexadec-9-enoyl-ACP) to cis-vaccenoyl-ACP (cis-octadec-11-enoyl-ACP), an essential step in the thermal regulation of fatty acid composition.</text>
</comment>
<evidence type="ECO:0000256" key="1">
    <source>
        <dbReference type="ARBA" id="ARBA00005194"/>
    </source>
</evidence>
<dbReference type="EC" id="2.3.1.179" evidence="3 14"/>
<dbReference type="InterPro" id="IPR016039">
    <property type="entry name" value="Thiolase-like"/>
</dbReference>
<dbReference type="InterPro" id="IPR020841">
    <property type="entry name" value="PKS_Beta-ketoAc_synthase_dom"/>
</dbReference>
<sequence length="413" mass="44014">MKKRVVITGYGCITPIGLNPQDFWRGLIEGKSGIGPITLFDTKEFPTTIGAEIKGFEPEKYISRKEVRRVDPYTQYAIASAKQAVEHAQLSITEEIAERVGVIVGSGSGGMNMVKEGYQTLSEKGPKRISSYLSSGMLINSAAGEISIIFGAKGPSSAVVTACATASSCIGEGMRMIQYGTADVMIVGGAEGDCTPLDLGSFSKIRALSRRNDEPTKASRPFDKDRDGFVLGAGAGVLVIEEAEFAMKRGATILAELVGYGATTDAYHITAPDPEASQQARAIRMAIEESGMTPDEIDYVNAHGTSTQLNDQLETTAIKKALGERAYEIPVSSIKSSIGHLLGGAGAVELIATICAIQEQKVPPTLNLDEPEEGLDLNYVPYQPLEVPVRAAISNSFGFGGHNVCLAVRKWEE</sequence>
<evidence type="ECO:0000256" key="14">
    <source>
        <dbReference type="PIRNR" id="PIRNR000447"/>
    </source>
</evidence>
<evidence type="ECO:0000256" key="5">
    <source>
        <dbReference type="ARBA" id="ARBA00022516"/>
    </source>
</evidence>
<feature type="active site" description="For beta-ketoacyl synthase activity" evidence="15">
    <location>
        <position position="163"/>
    </location>
</feature>
<dbReference type="PANTHER" id="PTHR11712">
    <property type="entry name" value="POLYKETIDE SYNTHASE-RELATED"/>
    <property type="match status" value="1"/>
</dbReference>
<gene>
    <name evidence="18" type="ORF">EDD58_11216</name>
</gene>
<comment type="similarity">
    <text evidence="2 14 16">Belongs to the thiolase-like superfamily. Beta-ketoacyl-ACP synthases family.</text>
</comment>
<comment type="pathway">
    <text evidence="1 14">Lipid metabolism; fatty acid biosynthesis.</text>
</comment>
<proteinExistence type="inferred from homology"/>
<dbReference type="RefSeq" id="WP_131926688.1">
    <property type="nucleotide sequence ID" value="NZ_SMAG01000012.1"/>
</dbReference>
<dbReference type="CDD" id="cd00834">
    <property type="entry name" value="KAS_I_II"/>
    <property type="match status" value="1"/>
</dbReference>
<dbReference type="Pfam" id="PF02801">
    <property type="entry name" value="Ketoacyl-synt_C"/>
    <property type="match status" value="1"/>
</dbReference>
<dbReference type="NCBIfam" id="TIGR03150">
    <property type="entry name" value="fabF"/>
    <property type="match status" value="1"/>
</dbReference>
<evidence type="ECO:0000256" key="13">
    <source>
        <dbReference type="ARBA" id="ARBA00047659"/>
    </source>
</evidence>
<evidence type="ECO:0000256" key="11">
    <source>
        <dbReference type="ARBA" id="ARBA00024006"/>
    </source>
</evidence>
<keyword evidence="6 14" id="KW-0808">Transferase</keyword>
<keyword evidence="5 14" id="KW-0444">Lipid biosynthesis</keyword>